<protein>
    <submittedName>
        <fullName evidence="1">Uncharacterized protein</fullName>
    </submittedName>
</protein>
<organism evidence="1 2">
    <name type="scientific">Araneus ventricosus</name>
    <name type="common">Orbweaver spider</name>
    <name type="synonym">Epeira ventricosa</name>
    <dbReference type="NCBI Taxonomy" id="182803"/>
    <lineage>
        <taxon>Eukaryota</taxon>
        <taxon>Metazoa</taxon>
        <taxon>Ecdysozoa</taxon>
        <taxon>Arthropoda</taxon>
        <taxon>Chelicerata</taxon>
        <taxon>Arachnida</taxon>
        <taxon>Araneae</taxon>
        <taxon>Araneomorphae</taxon>
        <taxon>Entelegynae</taxon>
        <taxon>Araneoidea</taxon>
        <taxon>Araneidae</taxon>
        <taxon>Araneus</taxon>
    </lineage>
</organism>
<dbReference type="Proteomes" id="UP000499080">
    <property type="component" value="Unassembled WGS sequence"/>
</dbReference>
<keyword evidence="2" id="KW-1185">Reference proteome</keyword>
<comment type="caution">
    <text evidence="1">The sequence shown here is derived from an EMBL/GenBank/DDBJ whole genome shotgun (WGS) entry which is preliminary data.</text>
</comment>
<sequence>MWALKLYLGTTGQATKRQDCPFKQGHVEAFEAVPRDNRSGCRKQDMWAFEAVLGTTGQATKTGYGRSRGCAWDNNRTGY</sequence>
<evidence type="ECO:0000313" key="1">
    <source>
        <dbReference type="EMBL" id="GBO37372.1"/>
    </source>
</evidence>
<reference evidence="1 2" key="1">
    <citation type="journal article" date="2019" name="Sci. Rep.">
        <title>Orb-weaving spider Araneus ventricosus genome elucidates the spidroin gene catalogue.</title>
        <authorList>
            <person name="Kono N."/>
            <person name="Nakamura H."/>
            <person name="Ohtoshi R."/>
            <person name="Moran D.A.P."/>
            <person name="Shinohara A."/>
            <person name="Yoshida Y."/>
            <person name="Fujiwara M."/>
            <person name="Mori M."/>
            <person name="Tomita M."/>
            <person name="Arakawa K."/>
        </authorList>
    </citation>
    <scope>NUCLEOTIDE SEQUENCE [LARGE SCALE GENOMIC DNA]</scope>
</reference>
<dbReference type="AlphaFoldDB" id="A0A4Y2WM31"/>
<name>A0A4Y2WM31_ARAVE</name>
<proteinExistence type="predicted"/>
<accession>A0A4Y2WM31</accession>
<dbReference type="EMBL" id="BGPR01061769">
    <property type="protein sequence ID" value="GBO37372.1"/>
    <property type="molecule type" value="Genomic_DNA"/>
</dbReference>
<evidence type="ECO:0000313" key="2">
    <source>
        <dbReference type="Proteomes" id="UP000499080"/>
    </source>
</evidence>
<gene>
    <name evidence="1" type="ORF">AVEN_86638_1</name>
</gene>